<reference evidence="1" key="1">
    <citation type="submission" date="2021-06" db="EMBL/GenBank/DDBJ databases">
        <authorList>
            <person name="Kallberg Y."/>
            <person name="Tangrot J."/>
            <person name="Rosling A."/>
        </authorList>
    </citation>
    <scope>NUCLEOTIDE SEQUENCE</scope>
    <source>
        <strain evidence="1">IN212</strain>
    </source>
</reference>
<dbReference type="OrthoDB" id="2398764at2759"/>
<name>A0A9N9IP50_9GLOM</name>
<keyword evidence="2" id="KW-1185">Reference proteome</keyword>
<accession>A0A9N9IP50</accession>
<gene>
    <name evidence="1" type="ORF">RFULGI_LOCUS12956</name>
</gene>
<evidence type="ECO:0000313" key="2">
    <source>
        <dbReference type="Proteomes" id="UP000789396"/>
    </source>
</evidence>
<comment type="caution">
    <text evidence="1">The sequence shown here is derived from an EMBL/GenBank/DDBJ whole genome shotgun (WGS) entry which is preliminary data.</text>
</comment>
<feature type="non-terminal residue" evidence="1">
    <location>
        <position position="113"/>
    </location>
</feature>
<evidence type="ECO:0000313" key="1">
    <source>
        <dbReference type="EMBL" id="CAG8742190.1"/>
    </source>
</evidence>
<dbReference type="AlphaFoldDB" id="A0A9N9IP50"/>
<sequence length="113" mass="12979">YVYPFPNSEPILNMTTTPQTPIAGKNITFYFTSVLRDDLTTEYKFDIVFWCAPASYKYSQKLCIGNNTFCPIPAGKNYEIIVEITMPEDIDIPTLVVFPSIFYKIDDHSYKAL</sequence>
<dbReference type="EMBL" id="CAJVPZ010032569">
    <property type="protein sequence ID" value="CAG8742190.1"/>
    <property type="molecule type" value="Genomic_DNA"/>
</dbReference>
<protein>
    <submittedName>
        <fullName evidence="1">4178_t:CDS:1</fullName>
    </submittedName>
</protein>
<feature type="non-terminal residue" evidence="1">
    <location>
        <position position="1"/>
    </location>
</feature>
<proteinExistence type="predicted"/>
<dbReference type="Proteomes" id="UP000789396">
    <property type="component" value="Unassembled WGS sequence"/>
</dbReference>
<organism evidence="1 2">
    <name type="scientific">Racocetra fulgida</name>
    <dbReference type="NCBI Taxonomy" id="60492"/>
    <lineage>
        <taxon>Eukaryota</taxon>
        <taxon>Fungi</taxon>
        <taxon>Fungi incertae sedis</taxon>
        <taxon>Mucoromycota</taxon>
        <taxon>Glomeromycotina</taxon>
        <taxon>Glomeromycetes</taxon>
        <taxon>Diversisporales</taxon>
        <taxon>Gigasporaceae</taxon>
        <taxon>Racocetra</taxon>
    </lineage>
</organism>